<dbReference type="Pfam" id="PF08379">
    <property type="entry name" value="Bact_transglu_N"/>
    <property type="match status" value="1"/>
</dbReference>
<dbReference type="OrthoDB" id="9804023at2"/>
<proteinExistence type="predicted"/>
<evidence type="ECO:0000313" key="2">
    <source>
        <dbReference type="EMBL" id="BAT27961.1"/>
    </source>
</evidence>
<dbReference type="Gene3D" id="3.10.620.30">
    <property type="match status" value="1"/>
</dbReference>
<name>A0A0N7KXV3_9HYPH</name>
<evidence type="ECO:0000259" key="1">
    <source>
        <dbReference type="SMART" id="SM00460"/>
    </source>
</evidence>
<sequence>MRYDIRLRIGYDYAPPVRDARHVLRLTPRTDRGQTLEAARLVIHPTPSEHRVDHCFFGNRTEHVLLRAPHASLSVTLMARVGVARGLPALDTAPPLCEVVEAAALSRGADGTAPAFLSAAGRLVAPQADAGAFIRQSLSAGSLGPGLLAAARAIRDEFAYEPGFSDLTTSVTTVLREKRGVCQDFAHLMIAGLRHLGIPAAYVSGFLRTEPPDGAPRVEGADAMHAWVEAWLGPDLGWVGFDPTNGCVVEDGHIAVAIGRDYADVAPVAGVVTTMGGQAAFHAVDVVPQTERPAAWQAALDPR</sequence>
<dbReference type="AlphaFoldDB" id="A0A0N7KXV3"/>
<accession>A0A0N7KXV3</accession>
<protein>
    <submittedName>
        <fullName evidence="2">Putative IMP dehydrogenase/GMP reductase</fullName>
    </submittedName>
</protein>
<dbReference type="EMBL" id="LC066376">
    <property type="protein sequence ID" value="BAT27961.1"/>
    <property type="molecule type" value="Genomic_DNA"/>
</dbReference>
<dbReference type="PANTHER" id="PTHR33490:SF7">
    <property type="entry name" value="BLR2979 PROTEIN"/>
    <property type="match status" value="1"/>
</dbReference>
<feature type="domain" description="Transglutaminase-like" evidence="1">
    <location>
        <begin position="174"/>
        <end position="245"/>
    </location>
</feature>
<organism evidence="2">
    <name type="scientific">Aureimonas frigidaquae</name>
    <dbReference type="NCBI Taxonomy" id="424757"/>
    <lineage>
        <taxon>Bacteria</taxon>
        <taxon>Pseudomonadati</taxon>
        <taxon>Pseudomonadota</taxon>
        <taxon>Alphaproteobacteria</taxon>
        <taxon>Hyphomicrobiales</taxon>
        <taxon>Aurantimonadaceae</taxon>
        <taxon>Aureimonas</taxon>
    </lineage>
</organism>
<reference evidence="2" key="1">
    <citation type="journal article" date="2015" name="Proc. Natl. Acad. Sci. U.S.A.">
        <title>Bacterial clade with the ribosomal RNA operon on a small plasmid rather than the chromosome.</title>
        <authorList>
            <person name="Anda M."/>
            <person name="Ohtsubo Y."/>
            <person name="Okubo T."/>
            <person name="Sugawara M."/>
            <person name="Nagata Y."/>
            <person name="Tsuda M."/>
            <person name="Minamisawa K."/>
            <person name="Mitsui H."/>
        </authorList>
    </citation>
    <scope>NUCLEOTIDE SEQUENCE</scope>
    <source>
        <strain evidence="2">JCM 14755</strain>
    </source>
</reference>
<dbReference type="PANTHER" id="PTHR33490">
    <property type="entry name" value="BLR5614 PROTEIN-RELATED"/>
    <property type="match status" value="1"/>
</dbReference>
<dbReference type="InterPro" id="IPR013589">
    <property type="entry name" value="Bac_transglu_N"/>
</dbReference>
<dbReference type="Pfam" id="PF01841">
    <property type="entry name" value="Transglut_core"/>
    <property type="match status" value="1"/>
</dbReference>
<dbReference type="InterPro" id="IPR002931">
    <property type="entry name" value="Transglutaminase-like"/>
</dbReference>
<dbReference type="SUPFAM" id="SSF54001">
    <property type="entry name" value="Cysteine proteinases"/>
    <property type="match status" value="1"/>
</dbReference>
<dbReference type="InterPro" id="IPR038765">
    <property type="entry name" value="Papain-like_cys_pep_sf"/>
</dbReference>
<dbReference type="SMART" id="SM00460">
    <property type="entry name" value="TGc"/>
    <property type="match status" value="1"/>
</dbReference>